<protein>
    <submittedName>
        <fullName evidence="1">Uncharacterized protein</fullName>
    </submittedName>
</protein>
<keyword evidence="2" id="KW-1185">Reference proteome</keyword>
<evidence type="ECO:0000313" key="2">
    <source>
        <dbReference type="Proteomes" id="UP001596504"/>
    </source>
</evidence>
<dbReference type="RefSeq" id="WP_380667497.1">
    <property type="nucleotide sequence ID" value="NZ_JBHTCJ010000005.1"/>
</dbReference>
<gene>
    <name evidence="1" type="ORF">ACFQRI_11425</name>
</gene>
<sequence length="40" mass="4388">MQLIDHEDALTVTVPEGARRTLVRMIANCAPRSLDPLVNA</sequence>
<accession>A0ABW2LJW9</accession>
<name>A0ABW2LJW9_9PSEU</name>
<dbReference type="EMBL" id="JBHTCJ010000005">
    <property type="protein sequence ID" value="MFC7342023.1"/>
    <property type="molecule type" value="Genomic_DNA"/>
</dbReference>
<proteinExistence type="predicted"/>
<comment type="caution">
    <text evidence="1">The sequence shown here is derived from an EMBL/GenBank/DDBJ whole genome shotgun (WGS) entry which is preliminary data.</text>
</comment>
<evidence type="ECO:0000313" key="1">
    <source>
        <dbReference type="EMBL" id="MFC7342023.1"/>
    </source>
</evidence>
<dbReference type="Proteomes" id="UP001596504">
    <property type="component" value="Unassembled WGS sequence"/>
</dbReference>
<organism evidence="1 2">
    <name type="scientific">Saccharopolyspora griseoalba</name>
    <dbReference type="NCBI Taxonomy" id="1431848"/>
    <lineage>
        <taxon>Bacteria</taxon>
        <taxon>Bacillati</taxon>
        <taxon>Actinomycetota</taxon>
        <taxon>Actinomycetes</taxon>
        <taxon>Pseudonocardiales</taxon>
        <taxon>Pseudonocardiaceae</taxon>
        <taxon>Saccharopolyspora</taxon>
    </lineage>
</organism>
<reference evidence="2" key="1">
    <citation type="journal article" date="2019" name="Int. J. Syst. Evol. Microbiol.">
        <title>The Global Catalogue of Microorganisms (GCM) 10K type strain sequencing project: providing services to taxonomists for standard genome sequencing and annotation.</title>
        <authorList>
            <consortium name="The Broad Institute Genomics Platform"/>
            <consortium name="The Broad Institute Genome Sequencing Center for Infectious Disease"/>
            <person name="Wu L."/>
            <person name="Ma J."/>
        </authorList>
    </citation>
    <scope>NUCLEOTIDE SEQUENCE [LARGE SCALE GENOMIC DNA]</scope>
    <source>
        <strain evidence="2">WLHS5</strain>
    </source>
</reference>